<dbReference type="Proteomes" id="UP001205311">
    <property type="component" value="Unassembled WGS sequence"/>
</dbReference>
<dbReference type="RefSeq" id="WP_253671904.1">
    <property type="nucleotide sequence ID" value="NZ_JAMTCP010000035.1"/>
</dbReference>
<keyword evidence="2" id="KW-1185">Reference proteome</keyword>
<name>A0ABT1I0D6_STRSD</name>
<evidence type="ECO:0000313" key="2">
    <source>
        <dbReference type="Proteomes" id="UP001205311"/>
    </source>
</evidence>
<dbReference type="EMBL" id="JAMTCP010000035">
    <property type="protein sequence ID" value="MCP2261065.1"/>
    <property type="molecule type" value="Genomic_DNA"/>
</dbReference>
<comment type="caution">
    <text evidence="1">The sequence shown here is derived from an EMBL/GenBank/DDBJ whole genome shotgun (WGS) entry which is preliminary data.</text>
</comment>
<sequence>MTLRPTDTQHARALAALTGPAPLTPEQREALAALLRVIDRAELLPTPVAVTALAAVRALADTKEVAA</sequence>
<reference evidence="1 2" key="1">
    <citation type="submission" date="2022-06" db="EMBL/GenBank/DDBJ databases">
        <title>Genomic Encyclopedia of Archaeal and Bacterial Type Strains, Phase II (KMG-II): from individual species to whole genera.</title>
        <authorList>
            <person name="Goeker M."/>
        </authorList>
    </citation>
    <scope>NUCLEOTIDE SEQUENCE [LARGE SCALE GENOMIC DNA]</scope>
    <source>
        <strain evidence="1 2">DSM 40477</strain>
    </source>
</reference>
<proteinExistence type="predicted"/>
<protein>
    <submittedName>
        <fullName evidence="1">Uncharacterized protein</fullName>
    </submittedName>
</protein>
<evidence type="ECO:0000313" key="1">
    <source>
        <dbReference type="EMBL" id="MCP2261065.1"/>
    </source>
</evidence>
<organism evidence="1 2">
    <name type="scientific">Streptoalloteichus tenebrarius (strain ATCC 17920 / DSM 40477 / JCM 4838 / CBS 697.72 / NBRC 16177 / NCIMB 11028 / NRRL B-12390 / A12253. 1 / ISP 5477)</name>
    <name type="common">Streptomyces tenebrarius</name>
    <dbReference type="NCBI Taxonomy" id="1933"/>
    <lineage>
        <taxon>Bacteria</taxon>
        <taxon>Bacillati</taxon>
        <taxon>Actinomycetota</taxon>
        <taxon>Actinomycetes</taxon>
        <taxon>Pseudonocardiales</taxon>
        <taxon>Pseudonocardiaceae</taxon>
        <taxon>Streptoalloteichus</taxon>
    </lineage>
</organism>
<accession>A0ABT1I0D6</accession>
<gene>
    <name evidence="1" type="ORF">LX15_004785</name>
</gene>